<evidence type="ECO:0000313" key="4">
    <source>
        <dbReference type="Proteomes" id="UP000469421"/>
    </source>
</evidence>
<feature type="domain" description="Transglycosylase SLT" evidence="2">
    <location>
        <begin position="6"/>
        <end position="191"/>
    </location>
</feature>
<gene>
    <name evidence="3" type="ORF">GFN93_13895</name>
</gene>
<protein>
    <submittedName>
        <fullName evidence="3">Transglycosylase SLT domain-containing protein</fullName>
    </submittedName>
</protein>
<name>A0A6N7LYT7_9GAMM</name>
<feature type="chain" id="PRO_5026994763" evidence="1">
    <location>
        <begin position="19"/>
        <end position="194"/>
    </location>
</feature>
<dbReference type="RefSeq" id="WP_153501623.1">
    <property type="nucleotide sequence ID" value="NZ_JBMZXE010000167.1"/>
</dbReference>
<dbReference type="InterPro" id="IPR023346">
    <property type="entry name" value="Lysozyme-like_dom_sf"/>
</dbReference>
<proteinExistence type="predicted"/>
<organism evidence="3 4">
    <name type="scientific">Alcanivorax sediminis</name>
    <dbReference type="NCBI Taxonomy" id="2663008"/>
    <lineage>
        <taxon>Bacteria</taxon>
        <taxon>Pseudomonadati</taxon>
        <taxon>Pseudomonadota</taxon>
        <taxon>Gammaproteobacteria</taxon>
        <taxon>Oceanospirillales</taxon>
        <taxon>Alcanivoracaceae</taxon>
        <taxon>Alcanivorax</taxon>
    </lineage>
</organism>
<evidence type="ECO:0000259" key="2">
    <source>
        <dbReference type="Pfam" id="PF19489"/>
    </source>
</evidence>
<sequence length="194" mass="22106">MKIRLVLLLMAGILSGCASTPTNTDNVCSVFDQRGGWFNNWYKYAKNTEKEYGVPVPVLMATIYKESGFNAKAKPPRTKLLGFIPWKRPSSAYGYPQALDSTWDGYKKATGRRGADRDDFKDAVQFVGWYHYQSYKKNGVPRNDTYNLYLNYYAGHGGYARGTWKNNQWMKGAAQRTAQMANQYQQQMRGCGRG</sequence>
<dbReference type="Gene3D" id="1.10.530.10">
    <property type="match status" value="1"/>
</dbReference>
<accession>A0A6N7LYT7</accession>
<reference evidence="3 4" key="1">
    <citation type="submission" date="2019-10" db="EMBL/GenBank/DDBJ databases">
        <title>Alcanivorax sp.PA15-N-34 draft genome sequence.</title>
        <authorList>
            <person name="Liao X."/>
            <person name="Shao Z."/>
        </authorList>
    </citation>
    <scope>NUCLEOTIDE SEQUENCE [LARGE SCALE GENOMIC DNA]</scope>
    <source>
        <strain evidence="3 4">PA15-N-34</strain>
    </source>
</reference>
<dbReference type="Proteomes" id="UP000469421">
    <property type="component" value="Unassembled WGS sequence"/>
</dbReference>
<evidence type="ECO:0000256" key="1">
    <source>
        <dbReference type="SAM" id="SignalP"/>
    </source>
</evidence>
<dbReference type="SUPFAM" id="SSF53955">
    <property type="entry name" value="Lysozyme-like"/>
    <property type="match status" value="1"/>
</dbReference>
<dbReference type="CDD" id="cd00442">
    <property type="entry name" value="Lyz-like"/>
    <property type="match status" value="1"/>
</dbReference>
<feature type="signal peptide" evidence="1">
    <location>
        <begin position="1"/>
        <end position="18"/>
    </location>
</feature>
<evidence type="ECO:0000313" key="3">
    <source>
        <dbReference type="EMBL" id="MQX54344.1"/>
    </source>
</evidence>
<comment type="caution">
    <text evidence="3">The sequence shown here is derived from an EMBL/GenBank/DDBJ whole genome shotgun (WGS) entry which is preliminary data.</text>
</comment>
<dbReference type="AlphaFoldDB" id="A0A6N7LYT7"/>
<keyword evidence="1" id="KW-0732">Signal</keyword>
<keyword evidence="4" id="KW-1185">Reference proteome</keyword>
<dbReference type="Pfam" id="PF19489">
    <property type="entry name" value="SLT_4"/>
    <property type="match status" value="1"/>
</dbReference>
<dbReference type="PROSITE" id="PS51257">
    <property type="entry name" value="PROKAR_LIPOPROTEIN"/>
    <property type="match status" value="1"/>
</dbReference>
<dbReference type="EMBL" id="WIRE01000001">
    <property type="protein sequence ID" value="MQX54344.1"/>
    <property type="molecule type" value="Genomic_DNA"/>
</dbReference>
<dbReference type="InterPro" id="IPR045795">
    <property type="entry name" value="SLT_4"/>
</dbReference>